<organism evidence="2 3">
    <name type="scientific">Nocardia vinacea</name>
    <dbReference type="NCBI Taxonomy" id="96468"/>
    <lineage>
        <taxon>Bacteria</taxon>
        <taxon>Bacillati</taxon>
        <taxon>Actinomycetota</taxon>
        <taxon>Actinomycetes</taxon>
        <taxon>Mycobacteriales</taxon>
        <taxon>Nocardiaceae</taxon>
        <taxon>Nocardia</taxon>
    </lineage>
</organism>
<name>A0ABZ1YQ15_9NOCA</name>
<evidence type="ECO:0000256" key="1">
    <source>
        <dbReference type="SAM" id="MobiDB-lite"/>
    </source>
</evidence>
<feature type="region of interest" description="Disordered" evidence="1">
    <location>
        <begin position="40"/>
        <end position="60"/>
    </location>
</feature>
<accession>A0ABZ1YQ15</accession>
<dbReference type="Proteomes" id="UP001432062">
    <property type="component" value="Chromosome"/>
</dbReference>
<dbReference type="EMBL" id="CP109441">
    <property type="protein sequence ID" value="WUV44046.1"/>
    <property type="molecule type" value="Genomic_DNA"/>
</dbReference>
<protein>
    <submittedName>
        <fullName evidence="2">Uncharacterized protein</fullName>
    </submittedName>
</protein>
<keyword evidence="3" id="KW-1185">Reference proteome</keyword>
<sequence length="71" mass="7841">MSGRTCRVRWVPGTDTLLGTCHCSAQHITEDPVDLWQWMDSHHHNPPGPPQGAEPTGWDQDLLLATNGLPT</sequence>
<reference evidence="2" key="1">
    <citation type="submission" date="2022-10" db="EMBL/GenBank/DDBJ databases">
        <title>The complete genomes of actinobacterial strains from the NBC collection.</title>
        <authorList>
            <person name="Joergensen T.S."/>
            <person name="Alvarez Arevalo M."/>
            <person name="Sterndorff E.B."/>
            <person name="Faurdal D."/>
            <person name="Vuksanovic O."/>
            <person name="Mourched A.-S."/>
            <person name="Charusanti P."/>
            <person name="Shaw S."/>
            <person name="Blin K."/>
            <person name="Weber T."/>
        </authorList>
    </citation>
    <scope>NUCLEOTIDE SEQUENCE</scope>
    <source>
        <strain evidence="2">NBC_01482</strain>
    </source>
</reference>
<evidence type="ECO:0000313" key="2">
    <source>
        <dbReference type="EMBL" id="WUV44046.1"/>
    </source>
</evidence>
<proteinExistence type="predicted"/>
<evidence type="ECO:0000313" key="3">
    <source>
        <dbReference type="Proteomes" id="UP001432062"/>
    </source>
</evidence>
<gene>
    <name evidence="2" type="ORF">OG563_33345</name>
</gene>
<dbReference type="RefSeq" id="WP_329406765.1">
    <property type="nucleotide sequence ID" value="NZ_CP109441.1"/>
</dbReference>